<gene>
    <name evidence="1" type="ORF">E6W39_25395</name>
</gene>
<evidence type="ECO:0000313" key="2">
    <source>
        <dbReference type="Proteomes" id="UP000319103"/>
    </source>
</evidence>
<organism evidence="1 2">
    <name type="scientific">Kitasatospora acidiphila</name>
    <dbReference type="NCBI Taxonomy" id="2567942"/>
    <lineage>
        <taxon>Bacteria</taxon>
        <taxon>Bacillati</taxon>
        <taxon>Actinomycetota</taxon>
        <taxon>Actinomycetes</taxon>
        <taxon>Kitasatosporales</taxon>
        <taxon>Streptomycetaceae</taxon>
        <taxon>Kitasatospora</taxon>
    </lineage>
</organism>
<protein>
    <submittedName>
        <fullName evidence="1">Uncharacterized protein</fullName>
    </submittedName>
</protein>
<sequence>MGSIISGIRTAGRCCARLAESSAVAMDFTATGQGRQVGIGERLSVPADAPVDVRLTVSGVPHGTVRLLTDEGQLHQESLGADGSGTATWRTTASLASYVRAEVRHPPPAFGRGCPHADGSPGRGNTMGRSLPWGPMAALTNPIVLAAS</sequence>
<dbReference type="OrthoDB" id="9804333at2"/>
<keyword evidence="2" id="KW-1185">Reference proteome</keyword>
<comment type="caution">
    <text evidence="1">The sequence shown here is derived from an EMBL/GenBank/DDBJ whole genome shotgun (WGS) entry which is preliminary data.</text>
</comment>
<evidence type="ECO:0000313" key="1">
    <source>
        <dbReference type="EMBL" id="TQF04955.1"/>
    </source>
</evidence>
<proteinExistence type="predicted"/>
<dbReference type="RefSeq" id="WP_141635501.1">
    <property type="nucleotide sequence ID" value="NZ_VIGB01000003.1"/>
</dbReference>
<accession>A0A540W7F6</accession>
<dbReference type="Proteomes" id="UP000319103">
    <property type="component" value="Unassembled WGS sequence"/>
</dbReference>
<name>A0A540W7F6_9ACTN</name>
<dbReference type="AlphaFoldDB" id="A0A540W7F6"/>
<reference evidence="1 2" key="1">
    <citation type="submission" date="2019-06" db="EMBL/GenBank/DDBJ databases">
        <title>Description of Kitasatospora acidophila sp. nov. isolated from pine grove soil, and reclassification of Streptomyces novaecaesareae to Kitasatospora novaeceasareae comb. nov.</title>
        <authorList>
            <person name="Kim M.J."/>
        </authorList>
    </citation>
    <scope>NUCLEOTIDE SEQUENCE [LARGE SCALE GENOMIC DNA]</scope>
    <source>
        <strain evidence="1 2">MMS16-CNU292</strain>
    </source>
</reference>
<dbReference type="EMBL" id="VIGB01000003">
    <property type="protein sequence ID" value="TQF04955.1"/>
    <property type="molecule type" value="Genomic_DNA"/>
</dbReference>